<dbReference type="Pfam" id="PF01636">
    <property type="entry name" value="APH"/>
    <property type="match status" value="1"/>
</dbReference>
<comment type="caution">
    <text evidence="2">The sequence shown here is derived from an EMBL/GenBank/DDBJ whole genome shotgun (WGS) entry which is preliminary data.</text>
</comment>
<dbReference type="Proteomes" id="UP001595839">
    <property type="component" value="Unassembled WGS sequence"/>
</dbReference>
<keyword evidence="3" id="KW-1185">Reference proteome</keyword>
<feature type="domain" description="Aminoglycoside phosphotransferase" evidence="1">
    <location>
        <begin position="22"/>
        <end position="260"/>
    </location>
</feature>
<evidence type="ECO:0000259" key="1">
    <source>
        <dbReference type="Pfam" id="PF01636"/>
    </source>
</evidence>
<protein>
    <submittedName>
        <fullName evidence="2">Phosphotransferase enzyme family protein</fullName>
    </submittedName>
</protein>
<dbReference type="EMBL" id="JBHSFK010000001">
    <property type="protein sequence ID" value="MFC4498329.1"/>
    <property type="molecule type" value="Genomic_DNA"/>
</dbReference>
<dbReference type="InterPro" id="IPR002575">
    <property type="entry name" value="Aminoglycoside_PTrfase"/>
</dbReference>
<dbReference type="InterPro" id="IPR011009">
    <property type="entry name" value="Kinase-like_dom_sf"/>
</dbReference>
<dbReference type="RefSeq" id="WP_381166630.1">
    <property type="nucleotide sequence ID" value="NZ_JBHSFK010000001.1"/>
</dbReference>
<dbReference type="SUPFAM" id="SSF56112">
    <property type="entry name" value="Protein kinase-like (PK-like)"/>
    <property type="match status" value="1"/>
</dbReference>
<sequence length="326" mass="35410">MRETGDFIADTYALGSGPWVMTPVTRGALGQIWKLSGSDSAWAVKELIFSRDEPVVDQEAALRDTAEGLGVSAPRLMPNRTGAHVSRLPAALGGSYLKLYDWVDGTPADPSDPELLDWCGRTLALLHRAGEGASEPPVAWYEECYPRADWTELHERVRRAGLPWAEELGRCIAVPLPELTRSVTPSDPRDLVVSHRDVQPQNVLLGPAGPVLLDWDNAGPVSAERELAYVVYVWSGGNSFRAESARRLVRGYLAAGGRAALHDLGAFSLLFVTALNYVYVQADCAADPNATPEQREFASGQVVATLRALPDPAAVSRLLEALKTEW</sequence>
<reference evidence="3" key="1">
    <citation type="journal article" date="2019" name="Int. J. Syst. Evol. Microbiol.">
        <title>The Global Catalogue of Microorganisms (GCM) 10K type strain sequencing project: providing services to taxonomists for standard genome sequencing and annotation.</title>
        <authorList>
            <consortium name="The Broad Institute Genomics Platform"/>
            <consortium name="The Broad Institute Genome Sequencing Center for Infectious Disease"/>
            <person name="Wu L."/>
            <person name="Ma J."/>
        </authorList>
    </citation>
    <scope>NUCLEOTIDE SEQUENCE [LARGE SCALE GENOMIC DNA]</scope>
    <source>
        <strain evidence="3">CGMCC 4.7177</strain>
    </source>
</reference>
<proteinExistence type="predicted"/>
<accession>A0ABV9AEN7</accession>
<evidence type="ECO:0000313" key="3">
    <source>
        <dbReference type="Proteomes" id="UP001595839"/>
    </source>
</evidence>
<evidence type="ECO:0000313" key="2">
    <source>
        <dbReference type="EMBL" id="MFC4498329.1"/>
    </source>
</evidence>
<gene>
    <name evidence="2" type="ORF">ACFPIH_02130</name>
</gene>
<name>A0ABV9AEN7_9ACTN</name>
<dbReference type="Gene3D" id="3.90.1200.10">
    <property type="match status" value="1"/>
</dbReference>
<organism evidence="2 3">
    <name type="scientific">Streptomyces vulcanius</name>
    <dbReference type="NCBI Taxonomy" id="1441876"/>
    <lineage>
        <taxon>Bacteria</taxon>
        <taxon>Bacillati</taxon>
        <taxon>Actinomycetota</taxon>
        <taxon>Actinomycetes</taxon>
        <taxon>Kitasatosporales</taxon>
        <taxon>Streptomycetaceae</taxon>
        <taxon>Streptomyces</taxon>
    </lineage>
</organism>